<dbReference type="AlphaFoldDB" id="A0A2T4MUU8"/>
<sequence>MSFVSELKEISQRDTSAINKFNAVMKVLDEESKMGTTHRRYDVARCIFESKSEADLEVFALLFKKQFSEFMESSIKIDDFDTKAFLVSNMMAANYSYAKDHLPSANNIIMEVIKEYAGDSFEQIEKAIVRSIRGLMEKCWGPTADGTRDVEFYRWLKASKEEEIGGFEYDYVFTGYCDEMIEKLK</sequence>
<proteinExistence type="predicted"/>
<dbReference type="Proteomes" id="UP000241986">
    <property type="component" value="Unassembled WGS sequence"/>
</dbReference>
<evidence type="ECO:0000313" key="1">
    <source>
        <dbReference type="EMBL" id="PTH78256.1"/>
    </source>
</evidence>
<gene>
    <name evidence="1" type="ORF">DAA48_25995</name>
</gene>
<reference evidence="1 2" key="1">
    <citation type="submission" date="2018-03" db="EMBL/GenBank/DDBJ databases">
        <title>Aeromonas veronii whole genome sequencing and analysis.</title>
        <authorList>
            <person name="Xie H."/>
            <person name="Liu T."/>
            <person name="Wang K."/>
        </authorList>
    </citation>
    <scope>NUCLEOTIDE SEQUENCE [LARGE SCALE GENOMIC DNA]</scope>
    <source>
        <strain evidence="1 2">XH.VA.1</strain>
    </source>
</reference>
<name>A0A2T4MUU8_AERVE</name>
<organism evidence="1 2">
    <name type="scientific">Aeromonas veronii</name>
    <dbReference type="NCBI Taxonomy" id="654"/>
    <lineage>
        <taxon>Bacteria</taxon>
        <taxon>Pseudomonadati</taxon>
        <taxon>Pseudomonadota</taxon>
        <taxon>Gammaproteobacteria</taxon>
        <taxon>Aeromonadales</taxon>
        <taxon>Aeromonadaceae</taxon>
        <taxon>Aeromonas</taxon>
    </lineage>
</organism>
<comment type="caution">
    <text evidence="1">The sequence shown here is derived from an EMBL/GenBank/DDBJ whole genome shotgun (WGS) entry which is preliminary data.</text>
</comment>
<evidence type="ECO:0000313" key="2">
    <source>
        <dbReference type="Proteomes" id="UP000241986"/>
    </source>
</evidence>
<dbReference type="RefSeq" id="WP_107685263.1">
    <property type="nucleotide sequence ID" value="NZ_PZKL01000060.1"/>
</dbReference>
<accession>A0A2T4MUU8</accession>
<dbReference type="EMBL" id="PZKL01000060">
    <property type="protein sequence ID" value="PTH78256.1"/>
    <property type="molecule type" value="Genomic_DNA"/>
</dbReference>
<protein>
    <submittedName>
        <fullName evidence="1">Uncharacterized protein</fullName>
    </submittedName>
</protein>